<dbReference type="SUPFAM" id="SSF51905">
    <property type="entry name" value="FAD/NAD(P)-binding domain"/>
    <property type="match status" value="1"/>
</dbReference>
<name>A0A4D4N8G8_STRAX</name>
<evidence type="ECO:0000313" key="4">
    <source>
        <dbReference type="Proteomes" id="UP000302139"/>
    </source>
</evidence>
<comment type="caution">
    <text evidence="2">The sequence shown here is derived from an EMBL/GenBank/DDBJ whole genome shotgun (WGS) entry which is preliminary data.</text>
</comment>
<reference evidence="2 3" key="1">
    <citation type="submission" date="2019-04" db="EMBL/GenBank/DDBJ databases">
        <title>Draft genome sequences of Streptomyces avermitilis ATCC 31267.</title>
        <authorList>
            <person name="Komaki H."/>
            <person name="Tamura T."/>
            <person name="Hosoyama A."/>
        </authorList>
    </citation>
    <scope>NUCLEOTIDE SEQUENCE [LARGE SCALE GENOMIC DNA]</scope>
    <source>
        <strain evidence="2 3">ATCC 31267</strain>
    </source>
</reference>
<accession>A0A4D4N8G8</accession>
<dbReference type="RefSeq" id="WP_037651189.1">
    <property type="nucleotide sequence ID" value="NZ_BAABTN010000159.1"/>
</dbReference>
<dbReference type="AlphaFoldDB" id="A0A4D4N8G8"/>
<evidence type="ECO:0000313" key="2">
    <source>
        <dbReference type="EMBL" id="GDY79789.1"/>
    </source>
</evidence>
<dbReference type="Proteomes" id="UP000302139">
    <property type="component" value="Unassembled WGS sequence"/>
</dbReference>
<protein>
    <submittedName>
        <fullName evidence="2">Uncharacterized protein</fullName>
    </submittedName>
</protein>
<proteinExistence type="predicted"/>
<evidence type="ECO:0000313" key="1">
    <source>
        <dbReference type="EMBL" id="GDY69532.1"/>
    </source>
</evidence>
<dbReference type="Proteomes" id="UP000299211">
    <property type="component" value="Unassembled WGS sequence"/>
</dbReference>
<dbReference type="Gene3D" id="3.50.50.60">
    <property type="entry name" value="FAD/NAD(P)-binding domain"/>
    <property type="match status" value="1"/>
</dbReference>
<dbReference type="EMBL" id="BJHX01000002">
    <property type="protein sequence ID" value="GDY69532.1"/>
    <property type="molecule type" value="Genomic_DNA"/>
</dbReference>
<dbReference type="STRING" id="33903.AQJ43_31195"/>
<dbReference type="EMBL" id="BJHY01000002">
    <property type="protein sequence ID" value="GDY79789.1"/>
    <property type="molecule type" value="Genomic_DNA"/>
</dbReference>
<dbReference type="InterPro" id="IPR036188">
    <property type="entry name" value="FAD/NAD-bd_sf"/>
</dbReference>
<reference evidence="1 4" key="2">
    <citation type="submission" date="2019-04" db="EMBL/GenBank/DDBJ databases">
        <title>Draft genome sequences of Streptomyces avermitilis NBRC 14893.</title>
        <authorList>
            <person name="Komaki H."/>
            <person name="Tamura T."/>
            <person name="Hosoyama A."/>
        </authorList>
    </citation>
    <scope>NUCLEOTIDE SEQUENCE [LARGE SCALE GENOMIC DNA]</scope>
    <source>
        <strain evidence="1 4">NBRC 14893</strain>
    </source>
</reference>
<dbReference type="GeneID" id="42527421"/>
<organism evidence="2 3">
    <name type="scientific">Streptomyces avermitilis</name>
    <dbReference type="NCBI Taxonomy" id="33903"/>
    <lineage>
        <taxon>Bacteria</taxon>
        <taxon>Bacillati</taxon>
        <taxon>Actinomycetota</taxon>
        <taxon>Actinomycetes</taxon>
        <taxon>Kitasatosporales</taxon>
        <taxon>Streptomycetaceae</taxon>
        <taxon>Streptomyces</taxon>
    </lineage>
</organism>
<evidence type="ECO:0000313" key="3">
    <source>
        <dbReference type="Proteomes" id="UP000299211"/>
    </source>
</evidence>
<sequence length="90" mass="9970">MAPVLRAGFGIGIAGTELLARLLAEHDHLPAALGVREQRLRPFVTRHQGEALRMRHFFMPAHRFGYATRRTLIRAADTPVGSALTKTLVN</sequence>
<gene>
    <name evidence="1" type="ORF">SAV14893_089250</name>
    <name evidence="2" type="ORF">SAV31267_092740</name>
</gene>